<name>A0A1M4SLB3_9BACT</name>
<dbReference type="STRING" id="1302690.BUE76_23695"/>
<dbReference type="Pfam" id="PF11827">
    <property type="entry name" value="DUF3347"/>
    <property type="match status" value="1"/>
</dbReference>
<keyword evidence="2" id="KW-0732">Signal</keyword>
<dbReference type="AlphaFoldDB" id="A0A1M4SLB3"/>
<feature type="compositionally biased region" description="Low complexity" evidence="1">
    <location>
        <begin position="42"/>
        <end position="53"/>
    </location>
</feature>
<dbReference type="InterPro" id="IPR021782">
    <property type="entry name" value="DUF3347"/>
</dbReference>
<dbReference type="RefSeq" id="WP_073039080.1">
    <property type="nucleotide sequence ID" value="NZ_FQUO01000001.1"/>
</dbReference>
<protein>
    <recommendedName>
        <fullName evidence="3">DUF3347 domain-containing protein</fullName>
    </recommendedName>
</protein>
<sequence length="202" mass="21668">MTIRVFSALMATAAILFTSCGNQAGSENQNGSVTQQETSATGAEAGNAASNQANASANEVSMVIDHYLHVKNALASDNAAEAASGAKALTESLGQVDRSKFTADQQKTFNDVFEDLKEHAEHTAANAGKIDHQREHFVGMSEDVAELVKTFGSNKTLYLDHCPMADNNKGANWISEKKEIVNPYMGKKMPECGKVEQVLTNQ</sequence>
<feature type="domain" description="DUF3347" evidence="3">
    <location>
        <begin position="63"/>
        <end position="155"/>
    </location>
</feature>
<evidence type="ECO:0000313" key="5">
    <source>
        <dbReference type="Proteomes" id="UP000184368"/>
    </source>
</evidence>
<evidence type="ECO:0000256" key="1">
    <source>
        <dbReference type="SAM" id="MobiDB-lite"/>
    </source>
</evidence>
<dbReference type="PROSITE" id="PS51257">
    <property type="entry name" value="PROKAR_LIPOPROTEIN"/>
    <property type="match status" value="1"/>
</dbReference>
<dbReference type="Proteomes" id="UP000184368">
    <property type="component" value="Unassembled WGS sequence"/>
</dbReference>
<feature type="compositionally biased region" description="Polar residues" evidence="1">
    <location>
        <begin position="25"/>
        <end position="41"/>
    </location>
</feature>
<keyword evidence="5" id="KW-1185">Reference proteome</keyword>
<organism evidence="4 5">
    <name type="scientific">Cnuella takakiae</name>
    <dbReference type="NCBI Taxonomy" id="1302690"/>
    <lineage>
        <taxon>Bacteria</taxon>
        <taxon>Pseudomonadati</taxon>
        <taxon>Bacteroidota</taxon>
        <taxon>Chitinophagia</taxon>
        <taxon>Chitinophagales</taxon>
        <taxon>Chitinophagaceae</taxon>
        <taxon>Cnuella</taxon>
    </lineage>
</organism>
<dbReference type="OrthoDB" id="5513217at2"/>
<feature type="region of interest" description="Disordered" evidence="1">
    <location>
        <begin position="25"/>
        <end position="53"/>
    </location>
</feature>
<feature type="chain" id="PRO_5012024898" description="DUF3347 domain-containing protein" evidence="2">
    <location>
        <begin position="25"/>
        <end position="202"/>
    </location>
</feature>
<gene>
    <name evidence="4" type="ORF">SAMN05444008_101165</name>
</gene>
<evidence type="ECO:0000256" key="2">
    <source>
        <dbReference type="SAM" id="SignalP"/>
    </source>
</evidence>
<dbReference type="EMBL" id="FQUO01000001">
    <property type="protein sequence ID" value="SHE33064.1"/>
    <property type="molecule type" value="Genomic_DNA"/>
</dbReference>
<reference evidence="4 5" key="1">
    <citation type="submission" date="2016-11" db="EMBL/GenBank/DDBJ databases">
        <authorList>
            <person name="Jaros S."/>
            <person name="Januszkiewicz K."/>
            <person name="Wedrychowicz H."/>
        </authorList>
    </citation>
    <scope>NUCLEOTIDE SEQUENCE [LARGE SCALE GENOMIC DNA]</scope>
    <source>
        <strain evidence="4 5">DSM 26897</strain>
    </source>
</reference>
<evidence type="ECO:0000259" key="3">
    <source>
        <dbReference type="Pfam" id="PF11827"/>
    </source>
</evidence>
<proteinExistence type="predicted"/>
<accession>A0A1M4SLB3</accession>
<evidence type="ECO:0000313" key="4">
    <source>
        <dbReference type="EMBL" id="SHE33064.1"/>
    </source>
</evidence>
<feature type="signal peptide" evidence="2">
    <location>
        <begin position="1"/>
        <end position="24"/>
    </location>
</feature>